<dbReference type="PANTHER" id="PTHR43806">
    <property type="entry name" value="PEPTIDASE S8"/>
    <property type="match status" value="1"/>
</dbReference>
<evidence type="ECO:0000256" key="6">
    <source>
        <dbReference type="ARBA" id="ARBA00023619"/>
    </source>
</evidence>
<keyword evidence="4 8" id="KW-0720">Serine protease</keyword>
<accession>A0A023B1U9</accession>
<dbReference type="AlphaFoldDB" id="A0A023B1U9"/>
<name>A0A023B1U9_GRENI</name>
<evidence type="ECO:0000256" key="5">
    <source>
        <dbReference type="ARBA" id="ARBA00023529"/>
    </source>
</evidence>
<evidence type="ECO:0000259" key="10">
    <source>
        <dbReference type="Pfam" id="PF00082"/>
    </source>
</evidence>
<feature type="active site" description="Charge relay system" evidence="7 8">
    <location>
        <position position="739"/>
    </location>
</feature>
<evidence type="ECO:0000313" key="11">
    <source>
        <dbReference type="EMBL" id="EZG47691.1"/>
    </source>
</evidence>
<dbReference type="InterPro" id="IPR000209">
    <property type="entry name" value="Peptidase_S8/S53_dom"/>
</dbReference>
<dbReference type="PANTHER" id="PTHR43806:SF11">
    <property type="entry name" value="CEREVISIN-RELATED"/>
    <property type="match status" value="1"/>
</dbReference>
<evidence type="ECO:0000256" key="7">
    <source>
        <dbReference type="PIRSR" id="PIRSR615500-1"/>
    </source>
</evidence>
<feature type="active site" description="Charge relay system" evidence="7 8">
    <location>
        <position position="500"/>
    </location>
</feature>
<comment type="caution">
    <text evidence="11">The sequence shown here is derived from an EMBL/GenBank/DDBJ whole genome shotgun (WGS) entry which is preliminary data.</text>
</comment>
<dbReference type="eggNOG" id="KOG1153">
    <property type="taxonomic scope" value="Eukaryota"/>
</dbReference>
<sequence>MRVSWWLPSYVTAALQAEGRALQDESTAAFGSGEDTTRDRLASYSAGADPSVAPTRQVDGATAPETGATAPETGATAPETGATAPETGATAPRAGATAQRAGATAPRAGATDPVTEIEELPIDLKQSEEVYDTMFIKFDRSCVSDLNLSEHYQQALLKVDPAVGRYGFTNVKSASPAALDSDGFAQLLEKRLLDTRDNLGIFHSSSGGGSADAHILAMDAARRKLSPESRMERSSLRRKLAEMDPTDREEEILASLHLLAVSQLVGLDKAEQLLDLEQQGDQKSFNDFLAATDRVGLSDTSNISASRVTEFETLDFLEMHLVKNSVLKEALKPLTAYLPCLEFEAEPDRIKQPLGVLNLASLKRRPARGLESEGKTYAVELPGKDLQAVGEKTSPTQYVFVPPNDPHFDAQWYLKGRAQEEDFGSQVVDGWSSLIRDLQQGGKEPLDASGDDEQVIYRGAGYQNATGTANRRLTDGGGTEYFELPDLLTASRGMTVAVLDSGCSRNPDLVSQFWRNTQTRGCTKDTFVGEKEDSASGTVTGDCVGYDFGNDQPDPTLEIATRIHGSSTSGLIAAEANNDIGIAGVCPQCEIMCLKIYDSERERITMTSVVRALDYIGRKNVRLSNHSYGGFGASQVEKTAHEALARLGHLAVCSSGNNACNLDSTGTGACKNEDGQLLGPFTPATYDVPSILSVGGSTKTGEVAWFSNYGAESVDIFAPGDSIVTLYGPDQLASVKGTSFASPIAAGVAAVLWSAQPHLTNLQVKELLMATGTPVDALQGKAREGRIVSLSRALAADTNADMLFAASHGAPRLVLALLPLLLLTLTH</sequence>
<evidence type="ECO:0000256" key="8">
    <source>
        <dbReference type="PROSITE-ProRule" id="PRU01240"/>
    </source>
</evidence>
<dbReference type="PROSITE" id="PS00138">
    <property type="entry name" value="SUBTILASE_SER"/>
    <property type="match status" value="1"/>
</dbReference>
<protein>
    <recommendedName>
        <fullName evidence="6">subtilisin</fullName>
        <ecNumber evidence="6">3.4.21.62</ecNumber>
    </recommendedName>
</protein>
<feature type="compositionally biased region" description="Low complexity" evidence="9">
    <location>
        <begin position="60"/>
        <end position="111"/>
    </location>
</feature>
<dbReference type="SUPFAM" id="SSF52743">
    <property type="entry name" value="Subtilisin-like"/>
    <property type="match status" value="1"/>
</dbReference>
<dbReference type="InterPro" id="IPR023828">
    <property type="entry name" value="Peptidase_S8_Ser-AS"/>
</dbReference>
<dbReference type="EC" id="3.4.21.62" evidence="6"/>
<dbReference type="InterPro" id="IPR015500">
    <property type="entry name" value="Peptidase_S8_subtilisin-rel"/>
</dbReference>
<dbReference type="InterPro" id="IPR050131">
    <property type="entry name" value="Peptidase_S8_subtilisin-like"/>
</dbReference>
<dbReference type="RefSeq" id="XP_011132144.1">
    <property type="nucleotide sequence ID" value="XM_011133842.1"/>
</dbReference>
<feature type="domain" description="Peptidase S8/S53" evidence="10">
    <location>
        <begin position="492"/>
        <end position="772"/>
    </location>
</feature>
<dbReference type="OrthoDB" id="331977at2759"/>
<feature type="active site" description="Charge relay system" evidence="7 8">
    <location>
        <position position="564"/>
    </location>
</feature>
<proteinExistence type="inferred from homology"/>
<evidence type="ECO:0000256" key="2">
    <source>
        <dbReference type="ARBA" id="ARBA00022670"/>
    </source>
</evidence>
<comment type="catalytic activity">
    <reaction evidence="5">
        <text>Hydrolysis of proteins with broad specificity for peptide bonds, and a preference for a large uncharged residue in P1. Hydrolyzes peptide amides.</text>
        <dbReference type="EC" id="3.4.21.62"/>
    </reaction>
</comment>
<dbReference type="Gene3D" id="3.40.50.200">
    <property type="entry name" value="Peptidase S8/S53 domain"/>
    <property type="match status" value="1"/>
</dbReference>
<organism evidence="11 12">
    <name type="scientific">Gregarina niphandrodes</name>
    <name type="common">Septate eugregarine</name>
    <dbReference type="NCBI Taxonomy" id="110365"/>
    <lineage>
        <taxon>Eukaryota</taxon>
        <taxon>Sar</taxon>
        <taxon>Alveolata</taxon>
        <taxon>Apicomplexa</taxon>
        <taxon>Conoidasida</taxon>
        <taxon>Gregarinasina</taxon>
        <taxon>Eugregarinorida</taxon>
        <taxon>Gregarinidae</taxon>
        <taxon>Gregarina</taxon>
    </lineage>
</organism>
<feature type="region of interest" description="Disordered" evidence="9">
    <location>
        <begin position="44"/>
        <end position="111"/>
    </location>
</feature>
<reference evidence="11" key="1">
    <citation type="submission" date="2013-12" db="EMBL/GenBank/DDBJ databases">
        <authorList>
            <person name="Omoto C.K."/>
            <person name="Sibley D."/>
            <person name="Venepally P."/>
            <person name="Hadjithomas M."/>
            <person name="Karamycheva S."/>
            <person name="Brunk B."/>
            <person name="Roos D."/>
            <person name="Caler E."/>
            <person name="Lorenzi H."/>
        </authorList>
    </citation>
    <scope>NUCLEOTIDE SEQUENCE</scope>
</reference>
<dbReference type="PROSITE" id="PS51892">
    <property type="entry name" value="SUBTILASE"/>
    <property type="match status" value="1"/>
</dbReference>
<dbReference type="EMBL" id="AFNH02000974">
    <property type="protein sequence ID" value="EZG47691.1"/>
    <property type="molecule type" value="Genomic_DNA"/>
</dbReference>
<evidence type="ECO:0000256" key="4">
    <source>
        <dbReference type="ARBA" id="ARBA00022825"/>
    </source>
</evidence>
<evidence type="ECO:0000256" key="1">
    <source>
        <dbReference type="ARBA" id="ARBA00011073"/>
    </source>
</evidence>
<evidence type="ECO:0000313" key="12">
    <source>
        <dbReference type="Proteomes" id="UP000019763"/>
    </source>
</evidence>
<evidence type="ECO:0000256" key="3">
    <source>
        <dbReference type="ARBA" id="ARBA00022801"/>
    </source>
</evidence>
<dbReference type="Proteomes" id="UP000019763">
    <property type="component" value="Unassembled WGS sequence"/>
</dbReference>
<dbReference type="InterPro" id="IPR036852">
    <property type="entry name" value="Peptidase_S8/S53_dom_sf"/>
</dbReference>
<dbReference type="Pfam" id="PF00082">
    <property type="entry name" value="Peptidase_S8"/>
    <property type="match status" value="1"/>
</dbReference>
<keyword evidence="3 8" id="KW-0378">Hydrolase</keyword>
<comment type="similarity">
    <text evidence="1 8">Belongs to the peptidase S8 family.</text>
</comment>
<keyword evidence="2 8" id="KW-0645">Protease</keyword>
<keyword evidence="12" id="KW-1185">Reference proteome</keyword>
<dbReference type="PRINTS" id="PR00723">
    <property type="entry name" value="SUBTILISIN"/>
</dbReference>
<dbReference type="GeneID" id="22914566"/>
<dbReference type="VEuPathDB" id="CryptoDB:GNI_130500"/>
<evidence type="ECO:0000256" key="9">
    <source>
        <dbReference type="SAM" id="MobiDB-lite"/>
    </source>
</evidence>
<gene>
    <name evidence="11" type="ORF">GNI_130500</name>
</gene>
<dbReference type="GO" id="GO:0006508">
    <property type="term" value="P:proteolysis"/>
    <property type="evidence" value="ECO:0007669"/>
    <property type="project" value="UniProtKB-KW"/>
</dbReference>
<dbReference type="GO" id="GO:0004252">
    <property type="term" value="F:serine-type endopeptidase activity"/>
    <property type="evidence" value="ECO:0007669"/>
    <property type="project" value="UniProtKB-UniRule"/>
</dbReference>